<organism evidence="3 4">
    <name type="scientific">Glycocaulis abyssi</name>
    <dbReference type="NCBI Taxonomy" id="1433403"/>
    <lineage>
        <taxon>Bacteria</taxon>
        <taxon>Pseudomonadati</taxon>
        <taxon>Pseudomonadota</taxon>
        <taxon>Alphaproteobacteria</taxon>
        <taxon>Maricaulales</taxon>
        <taxon>Maricaulaceae</taxon>
        <taxon>Glycocaulis</taxon>
    </lineage>
</organism>
<dbReference type="Proteomes" id="UP001596024">
    <property type="component" value="Unassembled WGS sequence"/>
</dbReference>
<evidence type="ECO:0000256" key="1">
    <source>
        <dbReference type="SAM" id="MobiDB-lite"/>
    </source>
</evidence>
<dbReference type="Gene3D" id="2.30.30.40">
    <property type="entry name" value="SH3 Domains"/>
    <property type="match status" value="1"/>
</dbReference>
<feature type="chain" id="PRO_5045731427" description="SH3 domain-containing protein" evidence="2">
    <location>
        <begin position="24"/>
        <end position="148"/>
    </location>
</feature>
<reference evidence="4" key="1">
    <citation type="journal article" date="2019" name="Int. J. Syst. Evol. Microbiol.">
        <title>The Global Catalogue of Microorganisms (GCM) 10K type strain sequencing project: providing services to taxonomists for standard genome sequencing and annotation.</title>
        <authorList>
            <consortium name="The Broad Institute Genomics Platform"/>
            <consortium name="The Broad Institute Genome Sequencing Center for Infectious Disease"/>
            <person name="Wu L."/>
            <person name="Ma J."/>
        </authorList>
    </citation>
    <scope>NUCLEOTIDE SEQUENCE [LARGE SCALE GENOMIC DNA]</scope>
    <source>
        <strain evidence="4">CCUG 62981</strain>
    </source>
</reference>
<evidence type="ECO:0000256" key="2">
    <source>
        <dbReference type="SAM" id="SignalP"/>
    </source>
</evidence>
<protein>
    <recommendedName>
        <fullName evidence="5">SH3 domain-containing protein</fullName>
    </recommendedName>
</protein>
<sequence>MIERRALIISVSLVLTPSGMVIAAVSDTQPPSGSFLTRFCAAHPDDEFCARLAAMRRSGEDRTSGQPEAEQASSPDVEGIGVYVVTTNGVIRSEPSTARGRATVIGNVARGQRVTAYRRFNNEGRTWLEVRLQSGQPAYMAESLAQRE</sequence>
<comment type="caution">
    <text evidence="3">The sequence shown here is derived from an EMBL/GenBank/DDBJ whole genome shotgun (WGS) entry which is preliminary data.</text>
</comment>
<gene>
    <name evidence="3" type="ORF">ACFPB0_06770</name>
</gene>
<feature type="region of interest" description="Disordered" evidence="1">
    <location>
        <begin position="56"/>
        <end position="77"/>
    </location>
</feature>
<keyword evidence="4" id="KW-1185">Reference proteome</keyword>
<name>A0ABV9NCI6_9PROT</name>
<feature type="signal peptide" evidence="2">
    <location>
        <begin position="1"/>
        <end position="23"/>
    </location>
</feature>
<evidence type="ECO:0000313" key="4">
    <source>
        <dbReference type="Proteomes" id="UP001596024"/>
    </source>
</evidence>
<dbReference type="EMBL" id="JBHSGQ010000003">
    <property type="protein sequence ID" value="MFC4724991.1"/>
    <property type="molecule type" value="Genomic_DNA"/>
</dbReference>
<evidence type="ECO:0000313" key="3">
    <source>
        <dbReference type="EMBL" id="MFC4724991.1"/>
    </source>
</evidence>
<dbReference type="RefSeq" id="WP_371392245.1">
    <property type="nucleotide sequence ID" value="NZ_CP163421.1"/>
</dbReference>
<accession>A0ABV9NCI6</accession>
<proteinExistence type="predicted"/>
<evidence type="ECO:0008006" key="5">
    <source>
        <dbReference type="Google" id="ProtNLM"/>
    </source>
</evidence>
<keyword evidence="2" id="KW-0732">Signal</keyword>